<sequence>MDTESEQPNELQTFLPKGEEAREDLLNHSTKVTVIPAKSKEKDYLNGHSDLSTSDPFKLRQVDNPTTDGETLTHLLKACLGSGILAMPYAFKNGGILFGAVVTIIIGIICAHCAYILVKSAHAIYYRIRAPALTYAEIGEATFKHGPNFFKKFAQPARLCIVVGLFLTYFGTCCAYNVIIAGNLEQVIKHYHYFKDVNKRWFILALLLPLILLSYVPNLKSLAICSQIANVLMGSTIGISLYYIFTGTPLKSPAELPTIAPIENLPEFFSIVIFAMECIGVIMPLENNMEKPKHILGKCGVMNKGMSTVTLIYFILGFIGYLKYGDKIEEVITLNLPVEEIGSQCAKVFVAFAVFFTYGLQFYVCLDIIWIAVKDRITKNSKMYNYLLRTILVILSVIVAIAVPEISPFLTIIGALFFSALGIVFPAVIELLVFWDDGFGYCYWKLVKTIFLIFFGVLAMIFGTHSGIKGVIKSYSK</sequence>
<evidence type="ECO:0000256" key="4">
    <source>
        <dbReference type="ARBA" id="ARBA00023136"/>
    </source>
</evidence>
<reference evidence="7 8" key="1">
    <citation type="submission" date="2024-03" db="EMBL/GenBank/DDBJ databases">
        <title>Adaptation during the transition from Ophiocordyceps entomopathogen to insect associate is accompanied by gene loss and intensified selection.</title>
        <authorList>
            <person name="Ward C.M."/>
            <person name="Onetto C.A."/>
            <person name="Borneman A.R."/>
        </authorList>
    </citation>
    <scope>NUCLEOTIDE SEQUENCE [LARGE SCALE GENOMIC DNA]</scope>
    <source>
        <strain evidence="7">AWRI1</strain>
        <tissue evidence="7">Single Adult Female</tissue>
    </source>
</reference>
<dbReference type="EMBL" id="JBBCAQ010000038">
    <property type="protein sequence ID" value="KAK7571977.1"/>
    <property type="molecule type" value="Genomic_DNA"/>
</dbReference>
<dbReference type="InterPro" id="IPR013057">
    <property type="entry name" value="AA_transpt_TM"/>
</dbReference>
<name>A0AAN9XX12_9HEMI</name>
<comment type="subcellular location">
    <subcellularLocation>
        <location evidence="1">Membrane</location>
        <topology evidence="1">Multi-pass membrane protein</topology>
    </subcellularLocation>
</comment>
<accession>A0AAN9XX12</accession>
<dbReference type="Pfam" id="PF01490">
    <property type="entry name" value="Aa_trans"/>
    <property type="match status" value="1"/>
</dbReference>
<feature type="transmembrane region" description="Helical" evidence="5">
    <location>
        <begin position="159"/>
        <end position="180"/>
    </location>
</feature>
<feature type="transmembrane region" description="Helical" evidence="5">
    <location>
        <begin position="228"/>
        <end position="245"/>
    </location>
</feature>
<feature type="domain" description="Amino acid transporter transmembrane" evidence="6">
    <location>
        <begin position="69"/>
        <end position="465"/>
    </location>
</feature>
<evidence type="ECO:0000256" key="1">
    <source>
        <dbReference type="ARBA" id="ARBA00004141"/>
    </source>
</evidence>
<dbReference type="GO" id="GO:0005774">
    <property type="term" value="C:vacuolar membrane"/>
    <property type="evidence" value="ECO:0007669"/>
    <property type="project" value="TreeGrafter"/>
</dbReference>
<feature type="transmembrane region" description="Helical" evidence="5">
    <location>
        <begin position="384"/>
        <end position="403"/>
    </location>
</feature>
<keyword evidence="8" id="KW-1185">Reference proteome</keyword>
<keyword evidence="2 5" id="KW-0812">Transmembrane</keyword>
<gene>
    <name evidence="7" type="ORF">V9T40_014449</name>
</gene>
<dbReference type="PANTHER" id="PTHR22950">
    <property type="entry name" value="AMINO ACID TRANSPORTER"/>
    <property type="match status" value="1"/>
</dbReference>
<feature type="transmembrane region" description="Helical" evidence="5">
    <location>
        <begin position="348"/>
        <end position="372"/>
    </location>
</feature>
<keyword evidence="4 5" id="KW-0472">Membrane</keyword>
<evidence type="ECO:0000313" key="8">
    <source>
        <dbReference type="Proteomes" id="UP001367676"/>
    </source>
</evidence>
<feature type="transmembrane region" description="Helical" evidence="5">
    <location>
        <begin position="265"/>
        <end position="285"/>
    </location>
</feature>
<comment type="caution">
    <text evidence="7">The sequence shown here is derived from an EMBL/GenBank/DDBJ whole genome shotgun (WGS) entry which is preliminary data.</text>
</comment>
<evidence type="ECO:0000256" key="5">
    <source>
        <dbReference type="SAM" id="Phobius"/>
    </source>
</evidence>
<protein>
    <recommendedName>
        <fullName evidence="6">Amino acid transporter transmembrane domain-containing protein</fullName>
    </recommendedName>
</protein>
<keyword evidence="3 5" id="KW-1133">Transmembrane helix</keyword>
<evidence type="ECO:0000313" key="7">
    <source>
        <dbReference type="EMBL" id="KAK7571977.1"/>
    </source>
</evidence>
<proteinExistence type="predicted"/>
<feature type="transmembrane region" description="Helical" evidence="5">
    <location>
        <begin position="306"/>
        <end position="324"/>
    </location>
</feature>
<dbReference type="AlphaFoldDB" id="A0AAN9XX12"/>
<feature type="transmembrane region" description="Helical" evidence="5">
    <location>
        <begin position="96"/>
        <end position="118"/>
    </location>
</feature>
<evidence type="ECO:0000256" key="3">
    <source>
        <dbReference type="ARBA" id="ARBA00022989"/>
    </source>
</evidence>
<feature type="transmembrane region" description="Helical" evidence="5">
    <location>
        <begin position="200"/>
        <end position="216"/>
    </location>
</feature>
<dbReference type="Proteomes" id="UP001367676">
    <property type="component" value="Unassembled WGS sequence"/>
</dbReference>
<dbReference type="PANTHER" id="PTHR22950:SF154">
    <property type="entry name" value="PROTON-COUPLED AMINO ACID TRANSPORTER-LIKE PROTEIN PATHETIC"/>
    <property type="match status" value="1"/>
</dbReference>
<evidence type="ECO:0000259" key="6">
    <source>
        <dbReference type="Pfam" id="PF01490"/>
    </source>
</evidence>
<evidence type="ECO:0000256" key="2">
    <source>
        <dbReference type="ARBA" id="ARBA00022692"/>
    </source>
</evidence>
<organism evidence="7 8">
    <name type="scientific">Parthenolecanium corni</name>
    <dbReference type="NCBI Taxonomy" id="536013"/>
    <lineage>
        <taxon>Eukaryota</taxon>
        <taxon>Metazoa</taxon>
        <taxon>Ecdysozoa</taxon>
        <taxon>Arthropoda</taxon>
        <taxon>Hexapoda</taxon>
        <taxon>Insecta</taxon>
        <taxon>Pterygota</taxon>
        <taxon>Neoptera</taxon>
        <taxon>Paraneoptera</taxon>
        <taxon>Hemiptera</taxon>
        <taxon>Sternorrhyncha</taxon>
        <taxon>Coccoidea</taxon>
        <taxon>Coccidae</taxon>
        <taxon>Parthenolecanium</taxon>
    </lineage>
</organism>
<dbReference type="GO" id="GO:0015179">
    <property type="term" value="F:L-amino acid transmembrane transporter activity"/>
    <property type="evidence" value="ECO:0007669"/>
    <property type="project" value="TreeGrafter"/>
</dbReference>
<feature type="transmembrane region" description="Helical" evidence="5">
    <location>
        <begin position="446"/>
        <end position="468"/>
    </location>
</feature>
<feature type="transmembrane region" description="Helical" evidence="5">
    <location>
        <begin position="409"/>
        <end position="434"/>
    </location>
</feature>